<reference evidence="2" key="1">
    <citation type="submission" date="2020-11" db="EMBL/GenBank/DDBJ databases">
        <title>Nocardioides sp. nov., isolated from Soil of Cynanchum wilfordii Hemsley rhizosphere.</title>
        <authorList>
            <person name="Lee J.-S."/>
            <person name="Suh M.K."/>
            <person name="Kim J.-S."/>
        </authorList>
    </citation>
    <scope>NUCLEOTIDE SEQUENCE</scope>
    <source>
        <strain evidence="2">KCTC 19275</strain>
    </source>
</reference>
<dbReference type="SUPFAM" id="SSF52091">
    <property type="entry name" value="SpoIIaa-like"/>
    <property type="match status" value="1"/>
</dbReference>
<accession>A0A930VF53</accession>
<dbReference type="PROSITE" id="PS50801">
    <property type="entry name" value="STAS"/>
    <property type="match status" value="1"/>
</dbReference>
<evidence type="ECO:0000313" key="2">
    <source>
        <dbReference type="EMBL" id="MBF4763655.1"/>
    </source>
</evidence>
<proteinExistence type="predicted"/>
<protein>
    <submittedName>
        <fullName evidence="2">STAS domain-containing protein</fullName>
    </submittedName>
</protein>
<comment type="caution">
    <text evidence="2">The sequence shown here is derived from an EMBL/GenBank/DDBJ whole genome shotgun (WGS) entry which is preliminary data.</text>
</comment>
<organism evidence="2 3">
    <name type="scientific">Nocardioides islandensis</name>
    <dbReference type="NCBI Taxonomy" id="433663"/>
    <lineage>
        <taxon>Bacteria</taxon>
        <taxon>Bacillati</taxon>
        <taxon>Actinomycetota</taxon>
        <taxon>Actinomycetes</taxon>
        <taxon>Propionibacteriales</taxon>
        <taxon>Nocardioidaceae</taxon>
        <taxon>Nocardioides</taxon>
    </lineage>
</organism>
<evidence type="ECO:0000259" key="1">
    <source>
        <dbReference type="PROSITE" id="PS50801"/>
    </source>
</evidence>
<name>A0A930VF53_9ACTN</name>
<dbReference type="AlphaFoldDB" id="A0A930VF53"/>
<dbReference type="RefSeq" id="WP_194706833.1">
    <property type="nucleotide sequence ID" value="NZ_JADKPN010000005.1"/>
</dbReference>
<dbReference type="Gene3D" id="3.30.750.24">
    <property type="entry name" value="STAS domain"/>
    <property type="match status" value="2"/>
</dbReference>
<evidence type="ECO:0000313" key="3">
    <source>
        <dbReference type="Proteomes" id="UP000640489"/>
    </source>
</evidence>
<dbReference type="Proteomes" id="UP000640489">
    <property type="component" value="Unassembled WGS sequence"/>
</dbReference>
<dbReference type="GO" id="GO:0043856">
    <property type="term" value="F:anti-sigma factor antagonist activity"/>
    <property type="evidence" value="ECO:0007669"/>
    <property type="project" value="TreeGrafter"/>
</dbReference>
<dbReference type="InterPro" id="IPR036513">
    <property type="entry name" value="STAS_dom_sf"/>
</dbReference>
<dbReference type="CDD" id="cd07043">
    <property type="entry name" value="STAS_anti-anti-sigma_factors"/>
    <property type="match status" value="1"/>
</dbReference>
<dbReference type="Pfam" id="PF01740">
    <property type="entry name" value="STAS"/>
    <property type="match status" value="1"/>
</dbReference>
<dbReference type="EMBL" id="JADKPN010000005">
    <property type="protein sequence ID" value="MBF4763655.1"/>
    <property type="molecule type" value="Genomic_DNA"/>
</dbReference>
<gene>
    <name evidence="2" type="ORF">ISU07_10995</name>
</gene>
<dbReference type="InterPro" id="IPR002645">
    <property type="entry name" value="STAS_dom"/>
</dbReference>
<sequence>MFTSIDRISDSVAVLGLDGELDASNYRDLMTTGEQLYAEGVRTLVLDMSDLEYMSSSGIVALHSLALVYRGQAPHDPDAGWEALHAAQADAEAGGPHDQLRLVAPSEAIDVVLERTGMSRIMPVFPDRAAALGG</sequence>
<feature type="domain" description="STAS" evidence="1">
    <location>
        <begin position="10"/>
        <end position="134"/>
    </location>
</feature>
<dbReference type="PANTHER" id="PTHR33495">
    <property type="entry name" value="ANTI-SIGMA FACTOR ANTAGONIST TM_1081-RELATED-RELATED"/>
    <property type="match status" value="1"/>
</dbReference>
<keyword evidence="3" id="KW-1185">Reference proteome</keyword>